<gene>
    <name evidence="1" type="ORF">HBH26_19205</name>
</gene>
<comment type="caution">
    <text evidence="1">The sequence shown here is derived from an EMBL/GenBank/DDBJ whole genome shotgun (WGS) entry which is preliminary data.</text>
</comment>
<sequence length="105" mass="11762">MSRHVFPGRNGASELAIGWDRPLQSFFVQALRPHPHLDDEDETIAWHGTSLREIVTAREAVTIASHWADLPGDLAIILETDRLKTLGQSDGEHQAAMKRRLFPGQ</sequence>
<name>A0ABX1CS02_9SPHN</name>
<reference evidence="1 2" key="1">
    <citation type="submission" date="2020-03" db="EMBL/GenBank/DDBJ databases">
        <authorList>
            <person name="Wang L."/>
            <person name="He N."/>
            <person name="Li Y."/>
            <person name="Fang Y."/>
            <person name="Zhang F."/>
        </authorList>
    </citation>
    <scope>NUCLEOTIDE SEQUENCE [LARGE SCALE GENOMIC DNA]</scope>
    <source>
        <strain evidence="1 2">36D10-4-7</strain>
    </source>
</reference>
<proteinExistence type="predicted"/>
<evidence type="ECO:0000313" key="2">
    <source>
        <dbReference type="Proteomes" id="UP000732399"/>
    </source>
</evidence>
<evidence type="ECO:0000313" key="1">
    <source>
        <dbReference type="EMBL" id="NJR80706.1"/>
    </source>
</evidence>
<dbReference type="Proteomes" id="UP000732399">
    <property type="component" value="Unassembled WGS sequence"/>
</dbReference>
<accession>A0ABX1CS02</accession>
<dbReference type="RefSeq" id="WP_168136217.1">
    <property type="nucleotide sequence ID" value="NZ_JAAVJH010000028.1"/>
</dbReference>
<dbReference type="EMBL" id="JAAVJH010000028">
    <property type="protein sequence ID" value="NJR80706.1"/>
    <property type="molecule type" value="Genomic_DNA"/>
</dbReference>
<keyword evidence="2" id="KW-1185">Reference proteome</keyword>
<organism evidence="1 2">
    <name type="scientific">Sphingomonas corticis</name>
    <dbReference type="NCBI Taxonomy" id="2722791"/>
    <lineage>
        <taxon>Bacteria</taxon>
        <taxon>Pseudomonadati</taxon>
        <taxon>Pseudomonadota</taxon>
        <taxon>Alphaproteobacteria</taxon>
        <taxon>Sphingomonadales</taxon>
        <taxon>Sphingomonadaceae</taxon>
        <taxon>Sphingomonas</taxon>
    </lineage>
</organism>
<protein>
    <submittedName>
        <fullName evidence="1">Uncharacterized protein</fullName>
    </submittedName>
</protein>